<sequence>MKDYYTVVSSLPYLPHFVRLERLPLSRLRLEQRLRMLEADETRQLLLAESLVGWRVSFGHVKSVDIAGYYQKRLQHIVQPALREFVEYRLDMQTILAALRLKRAGIEPQRYPGSWGLGRRVGHIETHWDAADFGLSTLCPWITEAGRHLAAADAQALDRLLMDTLWRKLTTLGDANPFGFEAVTAFLFKWDIAQAWLLRDADAAKQRFQILIDEVKHVQ</sequence>
<evidence type="ECO:0000313" key="1">
    <source>
        <dbReference type="EMBL" id="WAR43193.1"/>
    </source>
</evidence>
<dbReference type="RefSeq" id="WP_255188174.1">
    <property type="nucleotide sequence ID" value="NZ_CP113517.1"/>
</dbReference>
<accession>A0ABY7GGQ9</accession>
<reference evidence="1" key="1">
    <citation type="submission" date="2022-11" db="EMBL/GenBank/DDBJ databases">
        <title>Methylomonas rapida sp. nov., Carotenoid-Producing Obligate Methanotrophs with High Growth Characteristics and Biotechnological Potential.</title>
        <authorList>
            <person name="Tikhonova E.N."/>
            <person name="Suleimanov R.Z."/>
            <person name="Miroshnikov K."/>
            <person name="Oshkin I.Y."/>
            <person name="Belova S.E."/>
            <person name="Danilova O.V."/>
            <person name="Ashikhmin A."/>
            <person name="Konopkin A."/>
            <person name="But S.Y."/>
            <person name="Khmelenina V.N."/>
            <person name="Kuznetsov N."/>
            <person name="Pimenov N.V."/>
            <person name="Dedysh S.N."/>
        </authorList>
    </citation>
    <scope>NUCLEOTIDE SEQUENCE</scope>
    <source>
        <strain evidence="1">MP1</strain>
    </source>
</reference>
<keyword evidence="2" id="KW-1185">Reference proteome</keyword>
<protein>
    <submittedName>
        <fullName evidence="1">DUF2764 family protein</fullName>
    </submittedName>
</protein>
<dbReference type="EMBL" id="CP113517">
    <property type="protein sequence ID" value="WAR43193.1"/>
    <property type="molecule type" value="Genomic_DNA"/>
</dbReference>
<proteinExistence type="predicted"/>
<dbReference type="Proteomes" id="UP001162780">
    <property type="component" value="Chromosome"/>
</dbReference>
<dbReference type="Pfam" id="PF10962">
    <property type="entry name" value="DUF2764"/>
    <property type="match status" value="1"/>
</dbReference>
<organism evidence="1 2">
    <name type="scientific">Methylomonas rapida</name>
    <dbReference type="NCBI Taxonomy" id="2963939"/>
    <lineage>
        <taxon>Bacteria</taxon>
        <taxon>Pseudomonadati</taxon>
        <taxon>Pseudomonadota</taxon>
        <taxon>Gammaproteobacteria</taxon>
        <taxon>Methylococcales</taxon>
        <taxon>Methylococcaceae</taxon>
        <taxon>Methylomonas</taxon>
    </lineage>
</organism>
<gene>
    <name evidence="1" type="ORF">NM686_012390</name>
</gene>
<dbReference type="InterPro" id="IPR024492">
    <property type="entry name" value="DUF2764"/>
</dbReference>
<evidence type="ECO:0000313" key="2">
    <source>
        <dbReference type="Proteomes" id="UP001162780"/>
    </source>
</evidence>
<name>A0ABY7GGQ9_9GAMM</name>